<evidence type="ECO:0000313" key="8">
    <source>
        <dbReference type="EMBL" id="MDV2475642.1"/>
    </source>
</evidence>
<evidence type="ECO:0000256" key="1">
    <source>
        <dbReference type="ARBA" id="ARBA00010688"/>
    </source>
</evidence>
<keyword evidence="5" id="KW-0067">ATP-binding</keyword>
<proteinExistence type="inferred from homology"/>
<protein>
    <submittedName>
        <fullName evidence="8">Phosphofructokinase</fullName>
    </submittedName>
</protein>
<name>A0ABU3WPG2_9NOCA</name>
<dbReference type="InterPro" id="IPR011611">
    <property type="entry name" value="PfkB_dom"/>
</dbReference>
<reference evidence="8 9" key="1">
    <citation type="submission" date="2019-10" db="EMBL/GenBank/DDBJ databases">
        <title>Draft Genome Assembly of Rhodococcus zopfii DSM44189.</title>
        <authorList>
            <person name="Sutton J.M."/>
            <person name="Akob D.M."/>
            <person name="Bushman T.J."/>
        </authorList>
    </citation>
    <scope>NUCLEOTIDE SEQUENCE [LARGE SCALE GENOMIC DNA]</scope>
    <source>
        <strain evidence="8 9">DSM 44189</strain>
    </source>
</reference>
<sequence>MPEDTPSVVPNPSVFVFAPSPLLTVTIECAPDGSDELHVHAGGQGVWIARMAATLGAEATLCGVFGGETGRIVRHALEYEGISVRGVDTSGANGGYVHDRRGGERVPIAQVDPTVLTRHEADDLFALSLESGLCSDVAVLGGPHSDTTVPPEMYGRLARDLHAMGIPVVADLSGPTLTSVLARSPTVLKVAHDDLIEDGRAASDDAATLEQSMRRLAEEGARNVVVSRAGEPALALVDDRFWEVTAPPLTSVDHRGAGDSMTAGIATALARGESLIDALRWGAAVGAMNITRRGLATGRRDLATRLVGSVGIRRADGEES</sequence>
<evidence type="ECO:0000256" key="4">
    <source>
        <dbReference type="ARBA" id="ARBA00022777"/>
    </source>
</evidence>
<evidence type="ECO:0000256" key="2">
    <source>
        <dbReference type="ARBA" id="ARBA00022679"/>
    </source>
</evidence>
<keyword evidence="9" id="KW-1185">Reference proteome</keyword>
<dbReference type="PIRSF" id="PIRSF000535">
    <property type="entry name" value="1PFK/6PFK/LacC"/>
    <property type="match status" value="1"/>
</dbReference>
<dbReference type="PANTHER" id="PTHR46566:SF2">
    <property type="entry name" value="ATP-DEPENDENT 6-PHOSPHOFRUCTOKINASE ISOZYME 2"/>
    <property type="match status" value="1"/>
</dbReference>
<comment type="similarity">
    <text evidence="1">Belongs to the carbohydrate kinase PfkB family.</text>
</comment>
<feature type="domain" description="Carbohydrate kinase PfkB" evidence="7">
    <location>
        <begin position="36"/>
        <end position="297"/>
    </location>
</feature>
<organism evidence="8 9">
    <name type="scientific">Rhodococcus zopfii</name>
    <dbReference type="NCBI Taxonomy" id="43772"/>
    <lineage>
        <taxon>Bacteria</taxon>
        <taxon>Bacillati</taxon>
        <taxon>Actinomycetota</taxon>
        <taxon>Actinomycetes</taxon>
        <taxon>Mycobacteriales</taxon>
        <taxon>Nocardiaceae</taxon>
        <taxon>Rhodococcus</taxon>
    </lineage>
</organism>
<keyword evidence="3" id="KW-0547">Nucleotide-binding</keyword>
<dbReference type="Proteomes" id="UP001275440">
    <property type="component" value="Unassembled WGS sequence"/>
</dbReference>
<evidence type="ECO:0000313" key="9">
    <source>
        <dbReference type="Proteomes" id="UP001275440"/>
    </source>
</evidence>
<accession>A0ABU3WPG2</accession>
<dbReference type="EMBL" id="WBMO01000001">
    <property type="protein sequence ID" value="MDV2475642.1"/>
    <property type="molecule type" value="Genomic_DNA"/>
</dbReference>
<dbReference type="InterPro" id="IPR029056">
    <property type="entry name" value="Ribokinase-like"/>
</dbReference>
<dbReference type="Gene3D" id="3.40.1190.20">
    <property type="match status" value="1"/>
</dbReference>
<dbReference type="SUPFAM" id="SSF53613">
    <property type="entry name" value="Ribokinase-like"/>
    <property type="match status" value="1"/>
</dbReference>
<keyword evidence="4" id="KW-0418">Kinase</keyword>
<evidence type="ECO:0000256" key="3">
    <source>
        <dbReference type="ARBA" id="ARBA00022741"/>
    </source>
</evidence>
<dbReference type="InterPro" id="IPR017583">
    <property type="entry name" value="Tagatose/fructose_Pkinase"/>
</dbReference>
<evidence type="ECO:0000256" key="5">
    <source>
        <dbReference type="ARBA" id="ARBA00022840"/>
    </source>
</evidence>
<evidence type="ECO:0000259" key="7">
    <source>
        <dbReference type="Pfam" id="PF00294"/>
    </source>
</evidence>
<evidence type="ECO:0000256" key="6">
    <source>
        <dbReference type="PIRNR" id="PIRNR000535"/>
    </source>
</evidence>
<comment type="caution">
    <text evidence="8">The sequence shown here is derived from an EMBL/GenBank/DDBJ whole genome shotgun (WGS) entry which is preliminary data.</text>
</comment>
<gene>
    <name evidence="8" type="ORF">F8M49_10065</name>
</gene>
<dbReference type="PANTHER" id="PTHR46566">
    <property type="entry name" value="1-PHOSPHOFRUCTOKINASE-RELATED"/>
    <property type="match status" value="1"/>
</dbReference>
<dbReference type="Pfam" id="PF00294">
    <property type="entry name" value="PfkB"/>
    <property type="match status" value="1"/>
</dbReference>
<keyword evidence="2 6" id="KW-0808">Transferase</keyword>